<dbReference type="Pfam" id="PF08220">
    <property type="entry name" value="HTH_DeoR"/>
    <property type="match status" value="1"/>
</dbReference>
<dbReference type="GO" id="GO:0008982">
    <property type="term" value="F:protein-N(PI)-phosphohistidine-sugar phosphotransferase activity"/>
    <property type="evidence" value="ECO:0007669"/>
    <property type="project" value="InterPro"/>
</dbReference>
<dbReference type="RefSeq" id="WP_091572607.1">
    <property type="nucleotide sequence ID" value="NZ_FMZA01000022.1"/>
</dbReference>
<dbReference type="CDD" id="cd00211">
    <property type="entry name" value="PTS_IIA_fru"/>
    <property type="match status" value="1"/>
</dbReference>
<dbReference type="Pfam" id="PF08279">
    <property type="entry name" value="HTH_11"/>
    <property type="match status" value="1"/>
</dbReference>
<dbReference type="InterPro" id="IPR011608">
    <property type="entry name" value="PRD"/>
</dbReference>
<proteinExistence type="predicted"/>
<dbReference type="SUPFAM" id="SSF63520">
    <property type="entry name" value="PTS-regulatory domain, PRD"/>
    <property type="match status" value="2"/>
</dbReference>
<evidence type="ECO:0000313" key="9">
    <source>
        <dbReference type="Proteomes" id="UP000199387"/>
    </source>
</evidence>
<sequence>MEQTLTPRQRSLGRYLLSRKQYETVRSLSARFDVSPRTVRYDLDQLEDWFQAHELELERRPRRGVRVNGVDSARQSAEEGLGEIRPPAVVAYSKEDRLRHLIISLLQRPEKLTVDELAQEIDVSRGTLLKDLNEAEAWLANHGVSVIRVPGFGIRLQTDEFHWRQAAAALMSESWTHGEVKAYLRKHREEVGRTEGSIREWLSREMIREVESVLFQWDSPTIQALSDLAYQSLVVHIGLAVLRLRQGNKIVMPEVELSELMGLPEFEEAKRLTALLGRQFDVSIPEDEIGYIVLHLLGAQRMRTSVDMKASPPLEHYVDSVIHVVSETLQLPLSRDPELREGLMIHMKPAMARIRYHLSIDNPVLSQVRSRYPRVYAACQKAAFQLEKEIGAPIPPGEIGYMAMHVGAAATRLHKNSVTVKRGLLVCASGVGTAKMLQSHLQKEIPEVSWVGVYSVIDVEGAVKQTGADFAVSTLPLDASVAGIPVFILSSVPGHWELERLREELLLGSTGLGLSVDELVKRVEEYATIHDPDGLKKAIQQSLMQQQRKPPPTSHLFQERTGDDPMLDQLLKEETMMLRRSCGDWCDALRQGAAPLLKRGMIEARYVDQIERNLKEHGAYMVIAPGIALLHARPEDGVNAVCMSLLTLKEPVCFGHPQNDPVQVVITFATLDNDMHLTALSQLMELLSDEQSLKKLREAETRQDAVQVIQKFIP</sequence>
<feature type="domain" description="PTS EIIB type-2" evidence="6">
    <location>
        <begin position="421"/>
        <end position="513"/>
    </location>
</feature>
<accession>A0A1G6QLF3</accession>
<dbReference type="InterPro" id="IPR036390">
    <property type="entry name" value="WH_DNA-bd_sf"/>
</dbReference>
<feature type="domain" description="PRD" evidence="7">
    <location>
        <begin position="198"/>
        <end position="306"/>
    </location>
</feature>
<evidence type="ECO:0000256" key="4">
    <source>
        <dbReference type="ARBA" id="ARBA00023163"/>
    </source>
</evidence>
<protein>
    <submittedName>
        <fullName evidence="8">Transcriptional antiterminator</fullName>
    </submittedName>
</protein>
<feature type="domain" description="PTS EIIA type-2" evidence="5">
    <location>
        <begin position="569"/>
        <end position="712"/>
    </location>
</feature>
<dbReference type="STRING" id="1236220.SAMN04488112_12245"/>
<organism evidence="8 9">
    <name type="scientific">Melghirimyces thermohalophilus</name>
    <dbReference type="NCBI Taxonomy" id="1236220"/>
    <lineage>
        <taxon>Bacteria</taxon>
        <taxon>Bacillati</taxon>
        <taxon>Bacillota</taxon>
        <taxon>Bacilli</taxon>
        <taxon>Bacillales</taxon>
        <taxon>Thermoactinomycetaceae</taxon>
        <taxon>Melghirimyces</taxon>
    </lineage>
</organism>
<reference evidence="8 9" key="1">
    <citation type="submission" date="2016-10" db="EMBL/GenBank/DDBJ databases">
        <authorList>
            <person name="de Groot N.N."/>
        </authorList>
    </citation>
    <scope>NUCLEOTIDE SEQUENCE [LARGE SCALE GENOMIC DNA]</scope>
    <source>
        <strain evidence="8 9">DSM 45514</strain>
    </source>
</reference>
<dbReference type="Gene3D" id="1.10.1790.10">
    <property type="entry name" value="PRD domain"/>
    <property type="match status" value="2"/>
</dbReference>
<dbReference type="InterPro" id="IPR050661">
    <property type="entry name" value="BglG_antiterminators"/>
</dbReference>
<dbReference type="InterPro" id="IPR036388">
    <property type="entry name" value="WH-like_DNA-bd_sf"/>
</dbReference>
<dbReference type="InterPro" id="IPR002178">
    <property type="entry name" value="PTS_EIIA_type-2_dom"/>
</dbReference>
<dbReference type="GO" id="GO:0003700">
    <property type="term" value="F:DNA-binding transcription factor activity"/>
    <property type="evidence" value="ECO:0007669"/>
    <property type="project" value="InterPro"/>
</dbReference>
<evidence type="ECO:0000259" key="7">
    <source>
        <dbReference type="PROSITE" id="PS51372"/>
    </source>
</evidence>
<dbReference type="AlphaFoldDB" id="A0A1G6QLF3"/>
<dbReference type="Gene3D" id="1.10.10.10">
    <property type="entry name" value="Winged helix-like DNA-binding domain superfamily/Winged helix DNA-binding domain"/>
    <property type="match status" value="2"/>
</dbReference>
<dbReference type="InterPro" id="IPR001034">
    <property type="entry name" value="DeoR_HTH"/>
</dbReference>
<dbReference type="Proteomes" id="UP000199387">
    <property type="component" value="Unassembled WGS sequence"/>
</dbReference>
<dbReference type="Pfam" id="PF00359">
    <property type="entry name" value="PTS_EIIA_2"/>
    <property type="match status" value="1"/>
</dbReference>
<evidence type="ECO:0000256" key="2">
    <source>
        <dbReference type="ARBA" id="ARBA00022737"/>
    </source>
</evidence>
<dbReference type="CDD" id="cd00133">
    <property type="entry name" value="PTS_IIB"/>
    <property type="match status" value="1"/>
</dbReference>
<dbReference type="EMBL" id="FMZA01000022">
    <property type="protein sequence ID" value="SDC93133.1"/>
    <property type="molecule type" value="Genomic_DNA"/>
</dbReference>
<dbReference type="InterPro" id="IPR013011">
    <property type="entry name" value="PTS_EIIB_2"/>
</dbReference>
<feature type="domain" description="PRD" evidence="7">
    <location>
        <begin position="309"/>
        <end position="416"/>
    </location>
</feature>
<keyword evidence="4" id="KW-0804">Transcription</keyword>
<evidence type="ECO:0000259" key="6">
    <source>
        <dbReference type="PROSITE" id="PS51099"/>
    </source>
</evidence>
<dbReference type="SUPFAM" id="SSF55804">
    <property type="entry name" value="Phoshotransferase/anion transport protein"/>
    <property type="match status" value="1"/>
</dbReference>
<evidence type="ECO:0000259" key="5">
    <source>
        <dbReference type="PROSITE" id="PS51094"/>
    </source>
</evidence>
<name>A0A1G6QLF3_9BACL</name>
<keyword evidence="9" id="KW-1185">Reference proteome</keyword>
<dbReference type="PROSITE" id="PS51099">
    <property type="entry name" value="PTS_EIIB_TYPE_2"/>
    <property type="match status" value="1"/>
</dbReference>
<gene>
    <name evidence="8" type="ORF">SAMN04488112_12245</name>
</gene>
<dbReference type="PANTHER" id="PTHR30185:SF18">
    <property type="entry name" value="TRANSCRIPTIONAL REGULATOR MTLR"/>
    <property type="match status" value="1"/>
</dbReference>
<keyword evidence="1" id="KW-0808">Transferase</keyword>
<dbReference type="GO" id="GO:0009401">
    <property type="term" value="P:phosphoenolpyruvate-dependent sugar phosphotransferase system"/>
    <property type="evidence" value="ECO:0007669"/>
    <property type="project" value="InterPro"/>
</dbReference>
<dbReference type="PANTHER" id="PTHR30185">
    <property type="entry name" value="CRYPTIC BETA-GLUCOSIDE BGL OPERON ANTITERMINATOR"/>
    <property type="match status" value="1"/>
</dbReference>
<evidence type="ECO:0000256" key="3">
    <source>
        <dbReference type="ARBA" id="ARBA00023015"/>
    </source>
</evidence>
<dbReference type="InterPro" id="IPR036095">
    <property type="entry name" value="PTS_EIIB-like_sf"/>
</dbReference>
<dbReference type="PROSITE" id="PS51094">
    <property type="entry name" value="PTS_EIIA_TYPE_2"/>
    <property type="match status" value="1"/>
</dbReference>
<keyword evidence="3" id="KW-0805">Transcription regulation</keyword>
<keyword evidence="2" id="KW-0677">Repeat</keyword>
<dbReference type="SUPFAM" id="SSF46785">
    <property type="entry name" value="Winged helix' DNA-binding domain"/>
    <property type="match status" value="2"/>
</dbReference>
<evidence type="ECO:0000313" key="8">
    <source>
        <dbReference type="EMBL" id="SDC93133.1"/>
    </source>
</evidence>
<dbReference type="InterPro" id="IPR013196">
    <property type="entry name" value="HTH_11"/>
</dbReference>
<dbReference type="PROSITE" id="PS51372">
    <property type="entry name" value="PRD_2"/>
    <property type="match status" value="2"/>
</dbReference>
<dbReference type="InterPro" id="IPR016152">
    <property type="entry name" value="PTrfase/Anion_transptr"/>
</dbReference>
<dbReference type="SUPFAM" id="SSF52794">
    <property type="entry name" value="PTS system IIB component-like"/>
    <property type="match status" value="1"/>
</dbReference>
<dbReference type="Gene3D" id="3.40.930.10">
    <property type="entry name" value="Mannitol-specific EII, Chain A"/>
    <property type="match status" value="1"/>
</dbReference>
<dbReference type="Pfam" id="PF00874">
    <property type="entry name" value="PRD"/>
    <property type="match status" value="2"/>
</dbReference>
<dbReference type="OrthoDB" id="9776005at2"/>
<dbReference type="Gene3D" id="3.40.50.2300">
    <property type="match status" value="1"/>
</dbReference>
<evidence type="ECO:0000256" key="1">
    <source>
        <dbReference type="ARBA" id="ARBA00022679"/>
    </source>
</evidence>
<dbReference type="InterPro" id="IPR036634">
    <property type="entry name" value="PRD_sf"/>
</dbReference>